<dbReference type="InterPro" id="IPR050465">
    <property type="entry name" value="UPF0194_transport"/>
</dbReference>
<sequence>MAASPEYPLFREALGRHLASLQGLSGVQAFLREGDGLWQEAARFGKIDEARMMPTLDAYTPDGGGAVEAIAGAQNAWAAHYMVGGAGLDLVLMLRLDGVAPADLQSQLTLVETRVGWLLVAALSDRSAQLGAVAIGTEVGSQILLDAATARNRRQLADQWVARLEKALTPDLIAVTWLKGDKPKLQALSGGGMVDRNSEARSQIEALADHAVRARAPQIIDVVDAEPDDKLPTATDDQLPDPKEQILLEDAMARIRVLGGTRGLSLPVYGGDDPKAVIVCIWADDTLAGDIHPESADLLTQVLSTSLSIQARAFPSLWRRVGNWLWAIIRGVFGPTVWRLKLFLLLATCLIVALALWPSQFQPTFSARIEAQDRRVVSAPYDGFLAEAPFQLGDRIQPGEVIVALEDSDLVLQLAETQSELSEVASEVQAARAQRDSARVQSLEAQSRQIQVRLDLLQRQLDLARFEAEAPAVVVGGDAWRRVGGRVRLGEPLLELAAPDGFRVLVFIDEDWVADLDADAAGTLLLTAHPGAPIEVTLSNITSDPQLRDGVNTFTAWMDIEEQPDVVLLDGMRGVVRVDGGETSMLGAYTRGAARWLRRTLWRWS</sequence>
<gene>
    <name evidence="4" type="ORF">KYE46_16355</name>
</gene>
<evidence type="ECO:0000313" key="5">
    <source>
        <dbReference type="Proteomes" id="UP000825009"/>
    </source>
</evidence>
<protein>
    <submittedName>
        <fullName evidence="4">HlyD family efflux transporter periplasmic adaptor subunit</fullName>
    </submittedName>
</protein>
<evidence type="ECO:0000256" key="3">
    <source>
        <dbReference type="SAM" id="Coils"/>
    </source>
</evidence>
<dbReference type="KEGG" id="gce:KYE46_16355"/>
<reference evidence="4 5" key="1">
    <citation type="submission" date="2021-07" db="EMBL/GenBank/DDBJ databases">
        <title>A novel Jannaschia species isolated from marine dinoflagellate Ceratoperidinium margalefii.</title>
        <authorList>
            <person name="Jiang Y."/>
            <person name="Li Z."/>
        </authorList>
    </citation>
    <scope>NUCLEOTIDE SEQUENCE [LARGE SCALE GENOMIC DNA]</scope>
    <source>
        <strain evidence="4 5">J12C1-MA-4</strain>
    </source>
</reference>
<comment type="subcellular location">
    <subcellularLocation>
        <location evidence="1">Cell envelope</location>
    </subcellularLocation>
</comment>
<proteinExistence type="predicted"/>
<evidence type="ECO:0000256" key="2">
    <source>
        <dbReference type="ARBA" id="ARBA00023054"/>
    </source>
</evidence>
<feature type="coiled-coil region" evidence="3">
    <location>
        <begin position="414"/>
        <end position="460"/>
    </location>
</feature>
<dbReference type="Proteomes" id="UP000825009">
    <property type="component" value="Chromosome"/>
</dbReference>
<evidence type="ECO:0000256" key="1">
    <source>
        <dbReference type="ARBA" id="ARBA00004196"/>
    </source>
</evidence>
<evidence type="ECO:0000313" key="4">
    <source>
        <dbReference type="EMBL" id="QXT39472.1"/>
    </source>
</evidence>
<dbReference type="PANTHER" id="PTHR32347:SF23">
    <property type="entry name" value="BLL5650 PROTEIN"/>
    <property type="match status" value="1"/>
</dbReference>
<accession>A0A8F6YCR6</accession>
<dbReference type="AlphaFoldDB" id="A0A8F6YCR6"/>
<dbReference type="EMBL" id="CP079194">
    <property type="protein sequence ID" value="QXT39472.1"/>
    <property type="molecule type" value="Genomic_DNA"/>
</dbReference>
<keyword evidence="5" id="KW-1185">Reference proteome</keyword>
<dbReference type="PANTHER" id="PTHR32347">
    <property type="entry name" value="EFFLUX SYSTEM COMPONENT YKNX-RELATED"/>
    <property type="match status" value="1"/>
</dbReference>
<organism evidence="4 5">
    <name type="scientific">Gymnodinialimonas ceratoperidinii</name>
    <dbReference type="NCBI Taxonomy" id="2856823"/>
    <lineage>
        <taxon>Bacteria</taxon>
        <taxon>Pseudomonadati</taxon>
        <taxon>Pseudomonadota</taxon>
        <taxon>Alphaproteobacteria</taxon>
        <taxon>Rhodobacterales</taxon>
        <taxon>Paracoccaceae</taxon>
        <taxon>Gymnodinialimonas</taxon>
    </lineage>
</organism>
<dbReference type="GO" id="GO:0030313">
    <property type="term" value="C:cell envelope"/>
    <property type="evidence" value="ECO:0007669"/>
    <property type="project" value="UniProtKB-SubCell"/>
</dbReference>
<dbReference type="RefSeq" id="WP_219002131.1">
    <property type="nucleotide sequence ID" value="NZ_CP079194.1"/>
</dbReference>
<name>A0A8F6YCR6_9RHOB</name>
<keyword evidence="2 3" id="KW-0175">Coiled coil</keyword>